<dbReference type="AlphaFoldDB" id="A0A2W1JAJ5"/>
<keyword evidence="1 4" id="KW-0560">Oxidoreductase</keyword>
<dbReference type="EC" id="1.4.99.5" evidence="4"/>
<evidence type="ECO:0000313" key="5">
    <source>
        <dbReference type="Proteomes" id="UP000248857"/>
    </source>
</evidence>
<dbReference type="PIRSF" id="PIRSF037495">
    <property type="entry name" value="Opine_OX_OoxA/HcnB"/>
    <property type="match status" value="1"/>
</dbReference>
<keyword evidence="5" id="KW-1185">Reference proteome</keyword>
<dbReference type="Gene3D" id="3.50.50.60">
    <property type="entry name" value="FAD/NAD(P)-binding domain"/>
    <property type="match status" value="1"/>
</dbReference>
<dbReference type="InterPro" id="IPR041854">
    <property type="entry name" value="BFD-like_2Fe2S-bd_dom_sf"/>
</dbReference>
<dbReference type="InterPro" id="IPR017224">
    <property type="entry name" value="Opine_Oxase_asu/HCN_bsu"/>
</dbReference>
<dbReference type="Gene3D" id="1.10.10.1100">
    <property type="entry name" value="BFD-like [2Fe-2S]-binding domain"/>
    <property type="match status" value="1"/>
</dbReference>
<dbReference type="PRINTS" id="PR00469">
    <property type="entry name" value="PNDRDTASEII"/>
</dbReference>
<protein>
    <submittedName>
        <fullName evidence="4">Hydrogen cyanide synthase subunit HcnB</fullName>
        <ecNumber evidence="4">1.4.99.5</ecNumber>
    </submittedName>
</protein>
<dbReference type="Pfam" id="PF04324">
    <property type="entry name" value="Fer2_BFD"/>
    <property type="match status" value="1"/>
</dbReference>
<feature type="domain" description="FAD/NAD(P)-binding" evidence="3">
    <location>
        <begin position="6"/>
        <end position="315"/>
    </location>
</feature>
<feature type="domain" description="BFD-like [2Fe-2S]-binding" evidence="2">
    <location>
        <begin position="380"/>
        <end position="431"/>
    </location>
</feature>
<evidence type="ECO:0000259" key="3">
    <source>
        <dbReference type="Pfam" id="PF07992"/>
    </source>
</evidence>
<dbReference type="PRINTS" id="PR00368">
    <property type="entry name" value="FADPNR"/>
</dbReference>
<comment type="caution">
    <text evidence="4">The sequence shown here is derived from an EMBL/GenBank/DDBJ whole genome shotgun (WGS) entry which is preliminary data.</text>
</comment>
<dbReference type="SUPFAM" id="SSF51905">
    <property type="entry name" value="FAD/NAD(P)-binding domain"/>
    <property type="match status" value="1"/>
</dbReference>
<dbReference type="InterPro" id="IPR023753">
    <property type="entry name" value="FAD/NAD-binding_dom"/>
</dbReference>
<evidence type="ECO:0000256" key="1">
    <source>
        <dbReference type="ARBA" id="ARBA00023002"/>
    </source>
</evidence>
<dbReference type="Proteomes" id="UP000248857">
    <property type="component" value="Unassembled WGS sequence"/>
</dbReference>
<organism evidence="4 5">
    <name type="scientific">Acaryochloris thomasi RCC1774</name>
    <dbReference type="NCBI Taxonomy" id="1764569"/>
    <lineage>
        <taxon>Bacteria</taxon>
        <taxon>Bacillati</taxon>
        <taxon>Cyanobacteriota</taxon>
        <taxon>Cyanophyceae</taxon>
        <taxon>Acaryochloridales</taxon>
        <taxon>Acaryochloridaceae</taxon>
        <taxon>Acaryochloris</taxon>
        <taxon>Acaryochloris thomasi</taxon>
    </lineage>
</organism>
<dbReference type="OrthoDB" id="9776839at2"/>
<dbReference type="InterPro" id="IPR007419">
    <property type="entry name" value="BFD-like_2Fe2S-bd_dom"/>
</dbReference>
<dbReference type="GO" id="GO:0050622">
    <property type="term" value="F:glycine dehydrogenase (cyanide-forming) activity"/>
    <property type="evidence" value="ECO:0007669"/>
    <property type="project" value="UniProtKB-EC"/>
</dbReference>
<proteinExistence type="predicted"/>
<dbReference type="PANTHER" id="PTHR42949">
    <property type="entry name" value="ANAEROBIC GLYCEROL-3-PHOSPHATE DEHYDROGENASE SUBUNIT B"/>
    <property type="match status" value="1"/>
</dbReference>
<dbReference type="InterPro" id="IPR036188">
    <property type="entry name" value="FAD/NAD-bd_sf"/>
</dbReference>
<gene>
    <name evidence="4" type="primary">hcnB_1</name>
    <name evidence="4" type="ORF">C1752_07881</name>
</gene>
<evidence type="ECO:0000259" key="2">
    <source>
        <dbReference type="Pfam" id="PF04324"/>
    </source>
</evidence>
<evidence type="ECO:0000313" key="4">
    <source>
        <dbReference type="EMBL" id="PZD71153.1"/>
    </source>
</evidence>
<dbReference type="PANTHER" id="PTHR42949:SF3">
    <property type="entry name" value="ANAEROBIC GLYCEROL-3-PHOSPHATE DEHYDROGENASE SUBUNIT B"/>
    <property type="match status" value="1"/>
</dbReference>
<dbReference type="Pfam" id="PF07992">
    <property type="entry name" value="Pyr_redox_2"/>
    <property type="match status" value="1"/>
</dbReference>
<reference evidence="4 5" key="1">
    <citation type="journal article" date="2018" name="Sci. Rep.">
        <title>A novel species of the marine cyanobacterium Acaryochloris with a unique pigment content and lifestyle.</title>
        <authorList>
            <person name="Partensky F."/>
            <person name="Six C."/>
            <person name="Ratin M."/>
            <person name="Garczarek L."/>
            <person name="Vaulot D."/>
            <person name="Probert I."/>
            <person name="Calteau A."/>
            <person name="Gourvil P."/>
            <person name="Marie D."/>
            <person name="Grebert T."/>
            <person name="Bouchier C."/>
            <person name="Le Panse S."/>
            <person name="Gachenot M."/>
            <person name="Rodriguez F."/>
            <person name="Garrido J.L."/>
        </authorList>
    </citation>
    <scope>NUCLEOTIDE SEQUENCE [LARGE SCALE GENOMIC DNA]</scope>
    <source>
        <strain evidence="4 5">RCC1774</strain>
    </source>
</reference>
<dbReference type="InterPro" id="IPR051691">
    <property type="entry name" value="Metab_Enz_Cyan_OpOx_G3PDH"/>
</dbReference>
<dbReference type="CDD" id="cd19946">
    <property type="entry name" value="GlpA-like_Fer2_BFD-like"/>
    <property type="match status" value="1"/>
</dbReference>
<name>A0A2W1JAJ5_9CYAN</name>
<sequence>MPKIPLVVIGAGPGGLCAATTAARLGVPVVVLDEQPSPGGQVYRAIAQAPAERVAMLGADYQRGAELVAAFNASGAEYWPQTTIWSLNSKREIGILRQGQARLIEAEQVIIANGAMERPVPFPGWTLPGVMNAGAAQLLLKMSGVVPANGTVIAGIGPLPLLVAWQYLRTGVAIKAVLDLAPSLNLWRAVPHLPRALRAGDYLHRGLKYTLDLQRGGVPIYYGVSHLRAEGNDRVEAVTYGWNQFGVRRSETLPTESLLVHFGVIPRTNLTRAAGCEHHWDRGQQCWRPQVDLWGYTTVPGLAIVGDSAGIGGARSAEYRGRLAAFEAARYLQRISVQQRDRKAQNDLKGLQRDLQVRPFLEALHRLPESLLVPADDDTLVCRCEEISAGQIRAAVRTGHLDPNQVKFNLRCGMGPCQGRQCAPAVAHLVAAEQHRPVSDYQPFRVRPPIRPLSLAQLASLERAEQ</sequence>
<accession>A0A2W1JAJ5</accession>
<dbReference type="EMBL" id="PQWO01000021">
    <property type="protein sequence ID" value="PZD71153.1"/>
    <property type="molecule type" value="Genomic_DNA"/>
</dbReference>
<dbReference type="RefSeq" id="WP_110988353.1">
    <property type="nucleotide sequence ID" value="NZ_CAWNWM010000021.1"/>
</dbReference>